<dbReference type="RefSeq" id="XP_033768658.1">
    <property type="nucleotide sequence ID" value="XM_033912767.1"/>
</dbReference>
<proteinExistence type="predicted"/>
<feature type="region of interest" description="Disordered" evidence="1">
    <location>
        <begin position="286"/>
        <end position="332"/>
    </location>
</feature>
<feature type="region of interest" description="Disordered" evidence="1">
    <location>
        <begin position="30"/>
        <end position="200"/>
    </location>
</feature>
<dbReference type="KEGG" id="spao:SPAR_N00270"/>
<sequence length="433" mass="47267">MSQPQMSPEKEQELASKILHRAELAQMTRQLKLGLSNVPSTKRKEDSKTKKRSGEDTEDVGEDHKSLLEAISPAKKPLHDDTNKMTVLSPVKFVEKPNTPPCSRQRIVEDRPQQLKPRKEDTPSTPRASATPIILPHAPSHYQRPHDKNFMTPKRNNNNSSNHSNNNHNNSNSNINNNNNNSMKKKAAASKDAPQDSDNTAGADLLMYLATSPYNKSSHHGTPMNVRIPTTPRSYHYASQFSLNGNTASTSNDAVRFSHIKPSASSPQSTFKSNLLPNFPDESLMDSPSLYLSNNSGSVQATLSPQQRRKPTTNSLHPPSNVPTTPSRELNGTNFNLLRTPNFNMGDYLHNLFSPSPRVTTQQGTSNTSASIPSVPAIVPASSSHTSAITTAAISSHTTNNFLDMNAGGIPLIVGPGTDRMGEGESIDDKLTD</sequence>
<organism evidence="2">
    <name type="scientific">Saccharomyces paradoxus</name>
    <name type="common">Yeast</name>
    <name type="synonym">Saccharomyces douglasii</name>
    <dbReference type="NCBI Taxonomy" id="27291"/>
    <lineage>
        <taxon>Eukaryota</taxon>
        <taxon>Fungi</taxon>
        <taxon>Dikarya</taxon>
        <taxon>Ascomycota</taxon>
        <taxon>Saccharomycotina</taxon>
        <taxon>Saccharomycetes</taxon>
        <taxon>Saccharomycetales</taxon>
        <taxon>Saccharomycetaceae</taxon>
        <taxon>Saccharomyces</taxon>
    </lineage>
</organism>
<reference evidence="2" key="3">
    <citation type="submission" date="2025-07" db="EMBL/GenBank/DDBJ databases">
        <authorList>
            <consortium name="NCBI Genome Project"/>
        </authorList>
    </citation>
    <scope>NUCLEOTIDE SEQUENCE</scope>
    <source>
        <strain evidence="2">CBS432</strain>
    </source>
</reference>
<name>A0A8B8UY58_SACPA</name>
<dbReference type="VEuPathDB" id="FungiDB:SPAR_N00270"/>
<dbReference type="OrthoDB" id="2163387at2759"/>
<feature type="compositionally biased region" description="Basic and acidic residues" evidence="1">
    <location>
        <begin position="42"/>
        <end position="55"/>
    </location>
</feature>
<accession>A0A8B8UY58</accession>
<dbReference type="GeneID" id="54633069"/>
<protein>
    <submittedName>
        <fullName evidence="2">Stb1p</fullName>
    </submittedName>
</protein>
<feature type="compositionally biased region" description="Polar residues" evidence="1">
    <location>
        <begin position="290"/>
        <end position="332"/>
    </location>
</feature>
<evidence type="ECO:0000313" key="2">
    <source>
        <dbReference type="RefSeq" id="XP_033768658.1"/>
    </source>
</evidence>
<gene>
    <name evidence="2" type="primary">STB1</name>
    <name evidence="2" type="ORF">SPAR_N00270</name>
</gene>
<evidence type="ECO:0000256" key="1">
    <source>
        <dbReference type="SAM" id="MobiDB-lite"/>
    </source>
</evidence>
<reference evidence="2" key="4">
    <citation type="submission" date="2025-08" db="UniProtKB">
        <authorList>
            <consortium name="RefSeq"/>
        </authorList>
    </citation>
    <scope>IDENTIFICATION</scope>
    <source>
        <strain evidence="2">CBS432</strain>
    </source>
</reference>
<feature type="compositionally biased region" description="Basic and acidic residues" evidence="1">
    <location>
        <begin position="106"/>
        <end position="122"/>
    </location>
</feature>
<reference evidence="2" key="2">
    <citation type="submission" date="2020-01" db="EMBL/GenBank/DDBJ databases">
        <title>Population-level Yeast Reference Genomes.</title>
        <authorList>
            <person name="Yue J.-X."/>
        </authorList>
    </citation>
    <scope>NUCLEOTIDE SEQUENCE</scope>
    <source>
        <strain evidence="2">CBS432</strain>
    </source>
</reference>
<dbReference type="AlphaFoldDB" id="A0A8B8UY58"/>
<feature type="compositionally biased region" description="Low complexity" evidence="1">
    <location>
        <begin position="156"/>
        <end position="182"/>
    </location>
</feature>
<reference evidence="2" key="1">
    <citation type="journal article" date="2017" name="Nat. Genet.">
        <title>Contrasting evolutionary genome dynamics between domesticated and wild yeasts.</title>
        <authorList>
            <person name="Yue J.X."/>
            <person name="Li J."/>
            <person name="Aigrain L."/>
            <person name="Hallin J."/>
            <person name="Persson K."/>
            <person name="Oliver K."/>
            <person name="Bergstrom A."/>
            <person name="Coupland P."/>
            <person name="Warringer J."/>
            <person name="Lagomarsino M.C."/>
            <person name="Fischer G."/>
            <person name="Durbin R."/>
            <person name="Liti G."/>
        </authorList>
    </citation>
    <scope>NUCLEOTIDE SEQUENCE</scope>
    <source>
        <strain evidence="2">CBS432</strain>
    </source>
</reference>